<keyword evidence="2" id="KW-1185">Reference proteome</keyword>
<dbReference type="AlphaFoldDB" id="A0A4V6D9I4"/>
<organism evidence="1 2">
    <name type="scientific">Setaria viridis</name>
    <name type="common">Green bristlegrass</name>
    <name type="synonym">Setaria italica subsp. viridis</name>
    <dbReference type="NCBI Taxonomy" id="4556"/>
    <lineage>
        <taxon>Eukaryota</taxon>
        <taxon>Viridiplantae</taxon>
        <taxon>Streptophyta</taxon>
        <taxon>Embryophyta</taxon>
        <taxon>Tracheophyta</taxon>
        <taxon>Spermatophyta</taxon>
        <taxon>Magnoliopsida</taxon>
        <taxon>Liliopsida</taxon>
        <taxon>Poales</taxon>
        <taxon>Poaceae</taxon>
        <taxon>PACMAD clade</taxon>
        <taxon>Panicoideae</taxon>
        <taxon>Panicodae</taxon>
        <taxon>Paniceae</taxon>
        <taxon>Cenchrinae</taxon>
        <taxon>Setaria</taxon>
    </lineage>
</organism>
<evidence type="ECO:0000313" key="1">
    <source>
        <dbReference type="EMBL" id="TKW26096.1"/>
    </source>
</evidence>
<reference evidence="1" key="1">
    <citation type="submission" date="2019-03" db="EMBL/GenBank/DDBJ databases">
        <title>WGS assembly of Setaria viridis.</title>
        <authorList>
            <person name="Huang P."/>
            <person name="Jenkins J."/>
            <person name="Grimwood J."/>
            <person name="Barry K."/>
            <person name="Healey A."/>
            <person name="Mamidi S."/>
            <person name="Sreedasyam A."/>
            <person name="Shu S."/>
            <person name="Feldman M."/>
            <person name="Wu J."/>
            <person name="Yu Y."/>
            <person name="Chen C."/>
            <person name="Johnson J."/>
            <person name="Rokhsar D."/>
            <person name="Baxter I."/>
            <person name="Schmutz J."/>
            <person name="Brutnell T."/>
            <person name="Kellogg E."/>
        </authorList>
    </citation>
    <scope>NUCLEOTIDE SEQUENCE [LARGE SCALE GENOMIC DNA]</scope>
</reference>
<evidence type="ECO:0000313" key="2">
    <source>
        <dbReference type="Proteomes" id="UP000298652"/>
    </source>
</evidence>
<sequence length="149" mass="15727">MSTRFSESCPSSNVITGGGTSSAVGSFFTTRLTSTMRFLFGSGASPASKSSSAPRLDVLEEDPALFDGWGFTTNFSAASESELLKEEKPSDSSSSSSIAFCTSAVVCTRRAVLEPSESGGGGAEKYKWISSYKRRQVSKMTSTKLVLEG</sequence>
<protein>
    <submittedName>
        <fullName evidence="1">Uncharacterized protein</fullName>
    </submittedName>
</protein>
<gene>
    <name evidence="1" type="ORF">SEVIR_3G163400v2</name>
</gene>
<accession>A0A4V6D9I4</accession>
<dbReference type="EMBL" id="CM016554">
    <property type="protein sequence ID" value="TKW26096.1"/>
    <property type="molecule type" value="Genomic_DNA"/>
</dbReference>
<name>A0A4V6D9I4_SETVI</name>
<dbReference type="Proteomes" id="UP000298652">
    <property type="component" value="Chromosome 3"/>
</dbReference>
<proteinExistence type="predicted"/>
<dbReference type="Gramene" id="TKW26096">
    <property type="protein sequence ID" value="TKW26096"/>
    <property type="gene ID" value="SEVIR_3G163400v2"/>
</dbReference>